<dbReference type="InterPro" id="IPR013762">
    <property type="entry name" value="Integrase-like_cat_sf"/>
</dbReference>
<evidence type="ECO:0000313" key="4">
    <source>
        <dbReference type="Proteomes" id="UP000331127"/>
    </source>
</evidence>
<proteinExistence type="predicted"/>
<dbReference type="RefSeq" id="WP_246269191.1">
    <property type="nucleotide sequence ID" value="NZ_BAAAHL010000053.1"/>
</dbReference>
<dbReference type="InterPro" id="IPR011010">
    <property type="entry name" value="DNA_brk_join_enz"/>
</dbReference>
<dbReference type="PROSITE" id="PS51898">
    <property type="entry name" value="TYR_RECOMBINASE"/>
    <property type="match status" value="1"/>
</dbReference>
<dbReference type="Gene3D" id="1.10.443.10">
    <property type="entry name" value="Intergrase catalytic core"/>
    <property type="match status" value="1"/>
</dbReference>
<dbReference type="SUPFAM" id="SSF56349">
    <property type="entry name" value="DNA breaking-rejoining enzymes"/>
    <property type="match status" value="1"/>
</dbReference>
<organism evidence="3 4">
    <name type="scientific">Acrocarpospora macrocephala</name>
    <dbReference type="NCBI Taxonomy" id="150177"/>
    <lineage>
        <taxon>Bacteria</taxon>
        <taxon>Bacillati</taxon>
        <taxon>Actinomycetota</taxon>
        <taxon>Actinomycetes</taxon>
        <taxon>Streptosporangiales</taxon>
        <taxon>Streptosporangiaceae</taxon>
        <taxon>Acrocarpospora</taxon>
    </lineage>
</organism>
<dbReference type="AlphaFoldDB" id="A0A5M3X3C7"/>
<dbReference type="GO" id="GO:0006310">
    <property type="term" value="P:DNA recombination"/>
    <property type="evidence" value="ECO:0007669"/>
    <property type="project" value="UniProtKB-KW"/>
</dbReference>
<comment type="caution">
    <text evidence="3">The sequence shown here is derived from an EMBL/GenBank/DDBJ whole genome shotgun (WGS) entry which is preliminary data.</text>
</comment>
<keyword evidence="1" id="KW-0233">DNA recombination</keyword>
<protein>
    <recommendedName>
        <fullName evidence="2">Tyr recombinase domain-containing protein</fullName>
    </recommendedName>
</protein>
<reference evidence="3 4" key="1">
    <citation type="submission" date="2019-10" db="EMBL/GenBank/DDBJ databases">
        <title>Whole genome shotgun sequence of Acrocarpospora macrocephala NBRC 16266.</title>
        <authorList>
            <person name="Ichikawa N."/>
            <person name="Kimura A."/>
            <person name="Kitahashi Y."/>
            <person name="Komaki H."/>
            <person name="Oguchi A."/>
        </authorList>
    </citation>
    <scope>NUCLEOTIDE SEQUENCE [LARGE SCALE GENOMIC DNA]</scope>
    <source>
        <strain evidence="3 4">NBRC 16266</strain>
    </source>
</reference>
<evidence type="ECO:0000259" key="2">
    <source>
        <dbReference type="PROSITE" id="PS51898"/>
    </source>
</evidence>
<dbReference type="InterPro" id="IPR002104">
    <property type="entry name" value="Integrase_catalytic"/>
</dbReference>
<gene>
    <name evidence="3" type="ORF">Amac_098550</name>
</gene>
<dbReference type="EMBL" id="BLAE01000096">
    <property type="protein sequence ID" value="GES16257.1"/>
    <property type="molecule type" value="Genomic_DNA"/>
</dbReference>
<dbReference type="GO" id="GO:0015074">
    <property type="term" value="P:DNA integration"/>
    <property type="evidence" value="ECO:0007669"/>
    <property type="project" value="InterPro"/>
</dbReference>
<evidence type="ECO:0000313" key="3">
    <source>
        <dbReference type="EMBL" id="GES16257.1"/>
    </source>
</evidence>
<accession>A0A5M3X3C7</accession>
<name>A0A5M3X3C7_9ACTN</name>
<dbReference type="Proteomes" id="UP000331127">
    <property type="component" value="Unassembled WGS sequence"/>
</dbReference>
<sequence length="130" mass="14037">MHRLSGHAGQPGTEAARLALRAHKRRRATAGNGRRQAPPLTIPDLRAMIDACDLTSVTGLRDRLMLVLGLALMGRRSELVALHRADVREVPDGLEVRIGTSKTDKNSAGQTVAIPRGSHPLTDPVAAWRD</sequence>
<feature type="domain" description="Tyr recombinase" evidence="2">
    <location>
        <begin position="35"/>
        <end position="130"/>
    </location>
</feature>
<keyword evidence="4" id="KW-1185">Reference proteome</keyword>
<evidence type="ECO:0000256" key="1">
    <source>
        <dbReference type="ARBA" id="ARBA00023172"/>
    </source>
</evidence>
<dbReference type="GO" id="GO:0003677">
    <property type="term" value="F:DNA binding"/>
    <property type="evidence" value="ECO:0007669"/>
    <property type="project" value="InterPro"/>
</dbReference>